<accession>A0A0S3RVH7</accession>
<protein>
    <submittedName>
        <fullName evidence="1">Uncharacterized protein</fullName>
    </submittedName>
</protein>
<dbReference type="Proteomes" id="UP000291084">
    <property type="component" value="Chromosome 4"/>
</dbReference>
<name>A0A0S3RVH7_PHAAN</name>
<dbReference type="EMBL" id="AP015037">
    <property type="protein sequence ID" value="BAT84595.1"/>
    <property type="molecule type" value="Genomic_DNA"/>
</dbReference>
<organism evidence="1 2">
    <name type="scientific">Vigna angularis var. angularis</name>
    <dbReference type="NCBI Taxonomy" id="157739"/>
    <lineage>
        <taxon>Eukaryota</taxon>
        <taxon>Viridiplantae</taxon>
        <taxon>Streptophyta</taxon>
        <taxon>Embryophyta</taxon>
        <taxon>Tracheophyta</taxon>
        <taxon>Spermatophyta</taxon>
        <taxon>Magnoliopsida</taxon>
        <taxon>eudicotyledons</taxon>
        <taxon>Gunneridae</taxon>
        <taxon>Pentapetalae</taxon>
        <taxon>rosids</taxon>
        <taxon>fabids</taxon>
        <taxon>Fabales</taxon>
        <taxon>Fabaceae</taxon>
        <taxon>Papilionoideae</taxon>
        <taxon>50 kb inversion clade</taxon>
        <taxon>NPAAA clade</taxon>
        <taxon>indigoferoid/millettioid clade</taxon>
        <taxon>Phaseoleae</taxon>
        <taxon>Vigna</taxon>
    </lineage>
</organism>
<reference evidence="1 2" key="1">
    <citation type="journal article" date="2015" name="Sci. Rep.">
        <title>The power of single molecule real-time sequencing technology in the de novo assembly of a eukaryotic genome.</title>
        <authorList>
            <person name="Sakai H."/>
            <person name="Naito K."/>
            <person name="Ogiso-Tanaka E."/>
            <person name="Takahashi Y."/>
            <person name="Iseki K."/>
            <person name="Muto C."/>
            <person name="Satou K."/>
            <person name="Teruya K."/>
            <person name="Shiroma A."/>
            <person name="Shimoji M."/>
            <person name="Hirano T."/>
            <person name="Itoh T."/>
            <person name="Kaga A."/>
            <person name="Tomooka N."/>
        </authorList>
    </citation>
    <scope>NUCLEOTIDE SEQUENCE [LARGE SCALE GENOMIC DNA]</scope>
    <source>
        <strain evidence="2">cv. Shumari</strain>
    </source>
</reference>
<keyword evidence="2" id="KW-1185">Reference proteome</keyword>
<dbReference type="AlphaFoldDB" id="A0A0S3RVH7"/>
<evidence type="ECO:0000313" key="2">
    <source>
        <dbReference type="Proteomes" id="UP000291084"/>
    </source>
</evidence>
<proteinExistence type="predicted"/>
<gene>
    <name evidence="1" type="primary">Vigan.04G201100</name>
    <name evidence="1" type="ORF">VIGAN_04201100</name>
</gene>
<sequence length="81" mass="9347">MVLLSPYSLFLGLDKCKIYFSLSSVNSKYLIGLSQPKFMSKRHLQEDMKNRRPISTEANFDFYFHGQGESTKGKEGMFKKA</sequence>
<evidence type="ECO:0000313" key="1">
    <source>
        <dbReference type="EMBL" id="BAT84595.1"/>
    </source>
</evidence>